<gene>
    <name evidence="2" type="ORF">DR980_11030</name>
</gene>
<dbReference type="OrthoDB" id="914976at2"/>
<protein>
    <recommendedName>
        <fullName evidence="4">Carboxypeptidase-like regulatory domain-containing protein</fullName>
    </recommendedName>
</protein>
<reference evidence="2 3" key="1">
    <citation type="submission" date="2018-07" db="EMBL/GenBank/DDBJ databases">
        <title>Complete genome sequence of Flavobacterium psychrolimnae LMG 22018.</title>
        <authorList>
            <person name="Kim D.-U."/>
        </authorList>
    </citation>
    <scope>NUCLEOTIDE SEQUENCE [LARGE SCALE GENOMIC DNA]</scope>
    <source>
        <strain evidence="2 3">LMG 22018</strain>
    </source>
</reference>
<proteinExistence type="predicted"/>
<evidence type="ECO:0008006" key="4">
    <source>
        <dbReference type="Google" id="ProtNLM"/>
    </source>
</evidence>
<organism evidence="2 3">
    <name type="scientific">Flavobacterium psychrolimnae</name>
    <dbReference type="NCBI Taxonomy" id="249351"/>
    <lineage>
        <taxon>Bacteria</taxon>
        <taxon>Pseudomonadati</taxon>
        <taxon>Bacteroidota</taxon>
        <taxon>Flavobacteriia</taxon>
        <taxon>Flavobacteriales</taxon>
        <taxon>Flavobacteriaceae</taxon>
        <taxon>Flavobacterium</taxon>
    </lineage>
</organism>
<name>A0A366AZC5_9FLAO</name>
<evidence type="ECO:0000313" key="3">
    <source>
        <dbReference type="Proteomes" id="UP000253676"/>
    </source>
</evidence>
<evidence type="ECO:0000256" key="1">
    <source>
        <dbReference type="SAM" id="SignalP"/>
    </source>
</evidence>
<sequence length="310" mass="35403">MKEKRYLVLLFLTCFSITAQIKGFVVDDKNQPIPYVNIWLENENIGTTSNEDGTFNIDANADTVLVFSAVGYESLKTKVAAGQNVVLQIAVQQLKEVFVRTRTEKEKIEINKYNNKEITSFHFANNRPTIIAKYIQNSAVIEEHPFLKKITFLSNCQTPTAKIKIRFYNVAVDGNPGEDYSTDHVIVSVKKGKRSVTIDLSDKNISIPKEGLFLAFEWMIIDENKYTYNYTFDSNNVKQIGALYDPKKKIYTDGQDYQPYIGTVRSDEFSTWHFIGGKWNKIIKRPENSNSKNRYTGNTGDLAVKLTLTN</sequence>
<evidence type="ECO:0000313" key="2">
    <source>
        <dbReference type="EMBL" id="RBN49743.1"/>
    </source>
</evidence>
<dbReference type="Pfam" id="PF13715">
    <property type="entry name" value="CarbopepD_reg_2"/>
    <property type="match status" value="1"/>
</dbReference>
<comment type="caution">
    <text evidence="2">The sequence shown here is derived from an EMBL/GenBank/DDBJ whole genome shotgun (WGS) entry which is preliminary data.</text>
</comment>
<dbReference type="Proteomes" id="UP000253676">
    <property type="component" value="Unassembled WGS sequence"/>
</dbReference>
<keyword evidence="1" id="KW-0732">Signal</keyword>
<accession>A0A366AZC5</accession>
<feature type="signal peptide" evidence="1">
    <location>
        <begin position="1"/>
        <end position="21"/>
    </location>
</feature>
<feature type="chain" id="PRO_5016993304" description="Carboxypeptidase-like regulatory domain-containing protein" evidence="1">
    <location>
        <begin position="22"/>
        <end position="310"/>
    </location>
</feature>
<keyword evidence="3" id="KW-1185">Reference proteome</keyword>
<dbReference type="RefSeq" id="WP_113636094.1">
    <property type="nucleotide sequence ID" value="NZ_QNUX01000010.1"/>
</dbReference>
<dbReference type="Gene3D" id="2.60.40.1120">
    <property type="entry name" value="Carboxypeptidase-like, regulatory domain"/>
    <property type="match status" value="1"/>
</dbReference>
<dbReference type="SUPFAM" id="SSF49464">
    <property type="entry name" value="Carboxypeptidase regulatory domain-like"/>
    <property type="match status" value="1"/>
</dbReference>
<dbReference type="InterPro" id="IPR008969">
    <property type="entry name" value="CarboxyPept-like_regulatory"/>
</dbReference>
<dbReference type="EMBL" id="QNUX01000010">
    <property type="protein sequence ID" value="RBN49743.1"/>
    <property type="molecule type" value="Genomic_DNA"/>
</dbReference>
<dbReference type="AlphaFoldDB" id="A0A366AZC5"/>